<protein>
    <submittedName>
        <fullName evidence="1">Uncharacterized protein</fullName>
    </submittedName>
</protein>
<accession>A0ABU2ET17</accession>
<sequence>MQSQLVPIAYPGANEVSSLPLQRSQTPGCCRRPFKKQFQNGEWMKRSYMQALLAGLVLMMSGCATIAPERNAAEELMGKDIAEAYQVFGRPWSIDIDTNKWKISKLYGQKHVTFRLIRSNPYTREELAGSYMDFSENHPTLVYQYETRQYQDVCVVQFWADKETDIIFYYDVQGTCGWRGWGFGQTGILHRMGM</sequence>
<organism evidence="1 2">
    <name type="scientific">Herbaspirillum huttiense subsp. lycopersici</name>
    <dbReference type="NCBI Taxonomy" id="3074428"/>
    <lineage>
        <taxon>Bacteria</taxon>
        <taxon>Pseudomonadati</taxon>
        <taxon>Pseudomonadota</taxon>
        <taxon>Betaproteobacteria</taxon>
        <taxon>Burkholderiales</taxon>
        <taxon>Oxalobacteraceae</taxon>
        <taxon>Herbaspirillum</taxon>
    </lineage>
</organism>
<name>A0ABU2ET17_9BURK</name>
<dbReference type="EMBL" id="JAVLSJ010000012">
    <property type="protein sequence ID" value="MDR9850867.1"/>
    <property type="molecule type" value="Genomic_DNA"/>
</dbReference>
<comment type="caution">
    <text evidence="1">The sequence shown here is derived from an EMBL/GenBank/DDBJ whole genome shotgun (WGS) entry which is preliminary data.</text>
</comment>
<proteinExistence type="predicted"/>
<evidence type="ECO:0000313" key="2">
    <source>
        <dbReference type="Proteomes" id="UP001246576"/>
    </source>
</evidence>
<evidence type="ECO:0000313" key="1">
    <source>
        <dbReference type="EMBL" id="MDR9850867.1"/>
    </source>
</evidence>
<dbReference type="Proteomes" id="UP001246576">
    <property type="component" value="Unassembled WGS sequence"/>
</dbReference>
<reference evidence="1" key="1">
    <citation type="submission" date="2023-09" db="EMBL/GenBank/DDBJ databases">
        <title>Description of first Herbaspirillum huttiense subsp. nephrolepsisexaltata and Herbaspirillum huttiense subsp. lycopersicon.</title>
        <authorList>
            <person name="Poudel M."/>
            <person name="Sharma A."/>
            <person name="Goss E."/>
            <person name="Tapia J.H."/>
            <person name="Harmon C.M."/>
            <person name="Jones J.B."/>
        </authorList>
    </citation>
    <scope>NUCLEOTIDE SEQUENCE</scope>
    <source>
        <strain evidence="1">SE1</strain>
    </source>
</reference>
<dbReference type="RefSeq" id="WP_204725173.1">
    <property type="nucleotide sequence ID" value="NZ_JAVLSJ010000012.1"/>
</dbReference>
<keyword evidence="2" id="KW-1185">Reference proteome</keyword>
<gene>
    <name evidence="1" type="ORF">RI048_21730</name>
</gene>